<sequence>MKILSILNISNIDDINCDSGFVFQCLMAKEAKQHNFSFSLIGPDIPAFREVDFPGEKIYLDIGGSKYESRYKFPWDEFSRIIDEVKPDTIFNNQIEYAPIIRAILETKQQDCQIYSYIHYLPVEPNGDKFNIDSAMSGKKISETLLMSIVSGVFSSDKLFIQSNFAKELMHKVLETYNMQHLSCKVFISPPPVDSRMVKSDKLRRREIIYNHRLYKHYGTEEFIEKISLLSEKTNFTLKVCDPMPSRSRERNRLDPYVSQIKSHIQELPFSEIFNEGYNRDKYCDQILSARLAIASFRKGAVWSMSVLDCLSLGTPVLAPDIACYRELVPESMLFRNDQEFFQKAEKILNCEETFHQMSTEAVEWSKTFSAEKTFHQTFLN</sequence>
<evidence type="ECO:0000313" key="2">
    <source>
        <dbReference type="Proteomes" id="UP000027192"/>
    </source>
</evidence>
<organism evidence="1 2">
    <name type="scientific">Photobacterium galatheae</name>
    <dbReference type="NCBI Taxonomy" id="1654360"/>
    <lineage>
        <taxon>Bacteria</taxon>
        <taxon>Pseudomonadati</taxon>
        <taxon>Pseudomonadota</taxon>
        <taxon>Gammaproteobacteria</taxon>
        <taxon>Vibrionales</taxon>
        <taxon>Vibrionaceae</taxon>
        <taxon>Photobacterium</taxon>
    </lineage>
</organism>
<keyword evidence="2" id="KW-1185">Reference proteome</keyword>
<comment type="caution">
    <text evidence="1">The sequence shown here is derived from an EMBL/GenBank/DDBJ whole genome shotgun (WGS) entry which is preliminary data.</text>
</comment>
<gene>
    <name evidence="1" type="ORF">EA58_18890</name>
</gene>
<evidence type="ECO:0000313" key="1">
    <source>
        <dbReference type="EMBL" id="KDM90011.1"/>
    </source>
</evidence>
<protein>
    <recommendedName>
        <fullName evidence="3">Glycosyltransferase</fullName>
    </recommendedName>
</protein>
<dbReference type="SUPFAM" id="SSF53756">
    <property type="entry name" value="UDP-Glycosyltransferase/glycogen phosphorylase"/>
    <property type="match status" value="1"/>
</dbReference>
<accession>A0A066RLK0</accession>
<dbReference type="OrthoDB" id="4565151at2"/>
<dbReference type="STRING" id="1654360.EA58_18890"/>
<dbReference type="RefSeq" id="WP_036756117.1">
    <property type="nucleotide sequence ID" value="NZ_JAGSGC010000008.1"/>
</dbReference>
<dbReference type="Gene3D" id="3.40.50.2000">
    <property type="entry name" value="Glycogen Phosphorylase B"/>
    <property type="match status" value="1"/>
</dbReference>
<evidence type="ECO:0008006" key="3">
    <source>
        <dbReference type="Google" id="ProtNLM"/>
    </source>
</evidence>
<reference evidence="1 2" key="1">
    <citation type="submission" date="2014-04" db="EMBL/GenBank/DDBJ databases">
        <title>Draft genome sequence of Photobacterium halotolerans S2753: a solonamide, ngercheumicin and holomycin producer.</title>
        <authorList>
            <person name="Machado H.R."/>
            <person name="Gram L."/>
        </authorList>
    </citation>
    <scope>NUCLEOTIDE SEQUENCE [LARGE SCALE GENOMIC DNA]</scope>
    <source>
        <strain evidence="1 2">S2753</strain>
    </source>
</reference>
<dbReference type="Proteomes" id="UP000027192">
    <property type="component" value="Unassembled WGS sequence"/>
</dbReference>
<name>A0A066RLK0_9GAMM</name>
<dbReference type="AlphaFoldDB" id="A0A066RLK0"/>
<proteinExistence type="predicted"/>
<dbReference type="EMBL" id="JMIB01000038">
    <property type="protein sequence ID" value="KDM90011.1"/>
    <property type="molecule type" value="Genomic_DNA"/>
</dbReference>